<dbReference type="EMBL" id="HE999757">
    <property type="protein sequence ID" value="CCO12903.1"/>
    <property type="molecule type" value="Genomic_DNA"/>
</dbReference>
<accession>K8ELX3</accession>
<organism evidence="1 2">
    <name type="scientific">Carnobacterium maltaromaticum LMA28</name>
    <dbReference type="NCBI Taxonomy" id="1234679"/>
    <lineage>
        <taxon>Bacteria</taxon>
        <taxon>Bacillati</taxon>
        <taxon>Bacillota</taxon>
        <taxon>Bacilli</taxon>
        <taxon>Lactobacillales</taxon>
        <taxon>Carnobacteriaceae</taxon>
        <taxon>Carnobacterium</taxon>
    </lineage>
</organism>
<name>K8ELX3_CARML</name>
<dbReference type="InterPro" id="IPR057006">
    <property type="entry name" value="Phage_TAC_19"/>
</dbReference>
<dbReference type="KEGG" id="cml:BN424_3282"/>
<dbReference type="PATRIC" id="fig|1234679.3.peg.3305"/>
<dbReference type="Pfam" id="PF23857">
    <property type="entry name" value="Phage_TAC_19"/>
    <property type="match status" value="1"/>
</dbReference>
<dbReference type="AlphaFoldDB" id="K8ELX3"/>
<dbReference type="Proteomes" id="UP000000212">
    <property type="component" value="Chromosome"/>
</dbReference>
<proteinExistence type="predicted"/>
<dbReference type="HOGENOM" id="CLU_2231738_0_0_9"/>
<dbReference type="NCBIfam" id="NF047360">
    <property type="entry name" value="tail_chap_PVL"/>
    <property type="match status" value="1"/>
</dbReference>
<evidence type="ECO:0000313" key="2">
    <source>
        <dbReference type="Proteomes" id="UP000000212"/>
    </source>
</evidence>
<dbReference type="STRING" id="1234679.BN424_3282"/>
<dbReference type="RefSeq" id="WP_015077676.1">
    <property type="nucleotide sequence ID" value="NC_019425.2"/>
</dbReference>
<sequence>MELKLKLDGKTKTFKSKKITFGIFRKSVEYLGTLGETFLGDNYPQKELDEAVDFIVEYFGCTKEEFYDGFEMLDSIDFFSLFQAILHNIQMNDGRRTVEKDAEGK</sequence>
<evidence type="ECO:0000313" key="1">
    <source>
        <dbReference type="EMBL" id="CCO12903.1"/>
    </source>
</evidence>
<protein>
    <recommendedName>
        <fullName evidence="3">Phage protein</fullName>
    </recommendedName>
</protein>
<evidence type="ECO:0008006" key="3">
    <source>
        <dbReference type="Google" id="ProtNLM"/>
    </source>
</evidence>
<keyword evidence="2" id="KW-1185">Reference proteome</keyword>
<gene>
    <name evidence="1" type="ORF">BN424_3282</name>
</gene>
<reference evidence="2" key="1">
    <citation type="journal article" date="2013" name="Genome Announc.">
        <title>Complete Chromosome Sequence of Carnobacterium maltaromaticum LMA 28.</title>
        <authorList>
            <person name="Cailliez-Grimal C."/>
            <person name="Chaillou S."/>
            <person name="Anba-Mondoloni J."/>
            <person name="Loux V."/>
            <person name="Afzal M.I."/>
            <person name="Rahman A."/>
            <person name="Kergourlay G."/>
            <person name="Champomier-Verges M.C."/>
            <person name="Zagorec M."/>
            <person name="Dalgaard P."/>
            <person name="Leisner J.J."/>
            <person name="Prevost H."/>
            <person name="Revol-Junelles A.M."/>
            <person name="Borges F."/>
        </authorList>
    </citation>
    <scope>NUCLEOTIDE SEQUENCE</scope>
    <source>
        <strain evidence="2">LMA28</strain>
    </source>
</reference>